<dbReference type="InterPro" id="IPR036922">
    <property type="entry name" value="Rieske_2Fe-2S_sf"/>
</dbReference>
<dbReference type="GO" id="GO:0051537">
    <property type="term" value="F:2 iron, 2 sulfur cluster binding"/>
    <property type="evidence" value="ECO:0007669"/>
    <property type="project" value="UniProtKB-KW"/>
</dbReference>
<dbReference type="AlphaFoldDB" id="A0A538TMS5"/>
<dbReference type="GO" id="GO:0051213">
    <property type="term" value="F:dioxygenase activity"/>
    <property type="evidence" value="ECO:0007669"/>
    <property type="project" value="UniProtKB-KW"/>
</dbReference>
<evidence type="ECO:0000313" key="8">
    <source>
        <dbReference type="EMBL" id="TMQ64929.1"/>
    </source>
</evidence>
<dbReference type="Proteomes" id="UP000317691">
    <property type="component" value="Unassembled WGS sequence"/>
</dbReference>
<protein>
    <submittedName>
        <fullName evidence="8">Aromatic ring-hydroxylating dioxygenase subunit alpha</fullName>
    </submittedName>
</protein>
<evidence type="ECO:0000256" key="3">
    <source>
        <dbReference type="ARBA" id="ARBA00022723"/>
    </source>
</evidence>
<dbReference type="SUPFAM" id="SSF50022">
    <property type="entry name" value="ISP domain"/>
    <property type="match status" value="1"/>
</dbReference>
<dbReference type="InterPro" id="IPR001663">
    <property type="entry name" value="Rng_hydr_dOase-A"/>
</dbReference>
<proteinExistence type="predicted"/>
<comment type="cofactor">
    <cofactor evidence="1">
        <name>Fe cation</name>
        <dbReference type="ChEBI" id="CHEBI:24875"/>
    </cofactor>
</comment>
<dbReference type="EMBL" id="VBOZ01000016">
    <property type="protein sequence ID" value="TMQ64929.1"/>
    <property type="molecule type" value="Genomic_DNA"/>
</dbReference>
<keyword evidence="5" id="KW-0408">Iron</keyword>
<keyword evidence="4" id="KW-0560">Oxidoreductase</keyword>
<keyword evidence="8" id="KW-0223">Dioxygenase</keyword>
<dbReference type="PRINTS" id="PR00090">
    <property type="entry name" value="RNGDIOXGNASE"/>
</dbReference>
<keyword evidence="2" id="KW-0001">2Fe-2S</keyword>
<feature type="domain" description="Rieske" evidence="7">
    <location>
        <begin position="41"/>
        <end position="150"/>
    </location>
</feature>
<dbReference type="InterPro" id="IPR015879">
    <property type="entry name" value="Ring_hydroxy_dOase_asu_C_dom"/>
</dbReference>
<dbReference type="SUPFAM" id="SSF55961">
    <property type="entry name" value="Bet v1-like"/>
    <property type="match status" value="1"/>
</dbReference>
<evidence type="ECO:0000256" key="6">
    <source>
        <dbReference type="ARBA" id="ARBA00023014"/>
    </source>
</evidence>
<comment type="caution">
    <text evidence="8">The sequence shown here is derived from an EMBL/GenBank/DDBJ whole genome shotgun (WGS) entry which is preliminary data.</text>
</comment>
<reference evidence="8 9" key="1">
    <citation type="journal article" date="2019" name="Nat. Microbiol.">
        <title>Mediterranean grassland soil C-N compound turnover is dependent on rainfall and depth, and is mediated by genomically divergent microorganisms.</title>
        <authorList>
            <person name="Diamond S."/>
            <person name="Andeer P.F."/>
            <person name="Li Z."/>
            <person name="Crits-Christoph A."/>
            <person name="Burstein D."/>
            <person name="Anantharaman K."/>
            <person name="Lane K.R."/>
            <person name="Thomas B.C."/>
            <person name="Pan C."/>
            <person name="Northen T.R."/>
            <person name="Banfield J.F."/>
        </authorList>
    </citation>
    <scope>NUCLEOTIDE SEQUENCE [LARGE SCALE GENOMIC DNA]</scope>
    <source>
        <strain evidence="8">WS_9</strain>
    </source>
</reference>
<organism evidence="8 9">
    <name type="scientific">Eiseniibacteriota bacterium</name>
    <dbReference type="NCBI Taxonomy" id="2212470"/>
    <lineage>
        <taxon>Bacteria</taxon>
        <taxon>Candidatus Eiseniibacteriota</taxon>
    </lineage>
</organism>
<accession>A0A538TMS5</accession>
<sequence>MTEFRPTATTYREGSKTLPGVLYTAPAILADEMERLFAKTWNCVGRASRLEKPGDYFVREIAGESIVVLRDGKGTPRAFFNVCRHRGTRICREDSGHFNAAIQCPYHAWTYALDGALVGAPGMQEVEGFDRGEYPLHAAALAEWGGFLFVNIARDPEPFEKVWAPMRGRLDRFGLERLQVGHRAVYDVGANWKLVFQNYSECLHCPTIHPKLATVLPYQSGANDLTEGPFLGGYMEIKPPNVSATMSGRACGRIVSGDIPESDRRRAYYYTLMPNLLLSLHPDYVNYYLVHPVASNRTRVESEWLFHPDTVADPKNNIQDAIEFWDLTNRQDWDIVERSQLGVGSRRYTPGPYSPRESIPAAWDREYLRLMGRV</sequence>
<dbReference type="GO" id="GO:0005506">
    <property type="term" value="F:iron ion binding"/>
    <property type="evidence" value="ECO:0007669"/>
    <property type="project" value="InterPro"/>
</dbReference>
<dbReference type="CDD" id="cd08884">
    <property type="entry name" value="RHO_alpha_C_GbcA-like"/>
    <property type="match status" value="1"/>
</dbReference>
<evidence type="ECO:0000256" key="4">
    <source>
        <dbReference type="ARBA" id="ARBA00023002"/>
    </source>
</evidence>
<dbReference type="CDD" id="cd03469">
    <property type="entry name" value="Rieske_RO_Alpha_N"/>
    <property type="match status" value="1"/>
</dbReference>
<evidence type="ECO:0000259" key="7">
    <source>
        <dbReference type="PROSITE" id="PS51296"/>
    </source>
</evidence>
<keyword evidence="6" id="KW-0411">Iron-sulfur</keyword>
<dbReference type="InterPro" id="IPR017941">
    <property type="entry name" value="Rieske_2Fe-2S"/>
</dbReference>
<gene>
    <name evidence="8" type="ORF">E6K79_06180</name>
</gene>
<evidence type="ECO:0000313" key="9">
    <source>
        <dbReference type="Proteomes" id="UP000317691"/>
    </source>
</evidence>
<dbReference type="Gene3D" id="3.90.380.10">
    <property type="entry name" value="Naphthalene 1,2-dioxygenase Alpha Subunit, Chain A, domain 1"/>
    <property type="match status" value="1"/>
</dbReference>
<evidence type="ECO:0000256" key="5">
    <source>
        <dbReference type="ARBA" id="ARBA00023004"/>
    </source>
</evidence>
<evidence type="ECO:0000256" key="1">
    <source>
        <dbReference type="ARBA" id="ARBA00001962"/>
    </source>
</evidence>
<dbReference type="PROSITE" id="PS51296">
    <property type="entry name" value="RIESKE"/>
    <property type="match status" value="1"/>
</dbReference>
<name>A0A538TMS5_UNCEI</name>
<dbReference type="PANTHER" id="PTHR43756">
    <property type="entry name" value="CHOLINE MONOOXYGENASE, CHLOROPLASTIC"/>
    <property type="match status" value="1"/>
</dbReference>
<evidence type="ECO:0000256" key="2">
    <source>
        <dbReference type="ARBA" id="ARBA00022714"/>
    </source>
</evidence>
<dbReference type="Pfam" id="PF00848">
    <property type="entry name" value="Ring_hydroxyl_A"/>
    <property type="match status" value="1"/>
</dbReference>
<dbReference type="PANTHER" id="PTHR43756:SF5">
    <property type="entry name" value="CHOLINE MONOOXYGENASE, CHLOROPLASTIC"/>
    <property type="match status" value="1"/>
</dbReference>
<dbReference type="Pfam" id="PF00355">
    <property type="entry name" value="Rieske"/>
    <property type="match status" value="1"/>
</dbReference>
<keyword evidence="3" id="KW-0479">Metal-binding</keyword>
<dbReference type="Gene3D" id="2.102.10.10">
    <property type="entry name" value="Rieske [2Fe-2S] iron-sulphur domain"/>
    <property type="match status" value="1"/>
</dbReference>